<proteinExistence type="predicted"/>
<evidence type="ECO:0000313" key="3">
    <source>
        <dbReference type="Proteomes" id="UP000606786"/>
    </source>
</evidence>
<sequence>MLINTSSNEAAARFRDADEPSELNVKDSKVKIDLIERSHDCCSVSEQYRMANKMKETTAVGEQFLSAQNACWCHLLQQQERQLTCVNCQRAAAAAATATTMATSTTMTTRVTALGSTEGVIESDNEVGDGERDDNDRTDSNCDSDAVDVDNYTDNEDGARSANDSETVRRNVFNDNEVTTVLNGATFSEIVKNIHNTNIFNNNKNDNASDTNDCKETFASAAVNKDYAKTVIGNNENNSKCNRVVNSDFSPKLATINLSQNSNSNSSDSNLIERSTVNKTKIQATKTTASANGEEVLDANTDARAQSDVFCLARAQLLNLWLAFIAFCDAVTIKHDDPRFAAARKRAEEERLRKEQEKKTAESHSLHGSDKDATTSSKPSRHLKLLTNRKLIFLFIVCVFFSCLNRIEGRPNTLVGQNAIMSGDSATVPTVAPAIAATTPKIAELGSNGLTPARLTKTCDF</sequence>
<organism evidence="2 3">
    <name type="scientific">Ceratitis capitata</name>
    <name type="common">Mediterranean fruit fly</name>
    <name type="synonym">Tephritis capitata</name>
    <dbReference type="NCBI Taxonomy" id="7213"/>
    <lineage>
        <taxon>Eukaryota</taxon>
        <taxon>Metazoa</taxon>
        <taxon>Ecdysozoa</taxon>
        <taxon>Arthropoda</taxon>
        <taxon>Hexapoda</taxon>
        <taxon>Insecta</taxon>
        <taxon>Pterygota</taxon>
        <taxon>Neoptera</taxon>
        <taxon>Endopterygota</taxon>
        <taxon>Diptera</taxon>
        <taxon>Brachycera</taxon>
        <taxon>Muscomorpha</taxon>
        <taxon>Tephritoidea</taxon>
        <taxon>Tephritidae</taxon>
        <taxon>Ceratitis</taxon>
        <taxon>Ceratitis</taxon>
    </lineage>
</organism>
<accession>A0A811UM39</accession>
<evidence type="ECO:0000313" key="2">
    <source>
        <dbReference type="EMBL" id="CAD6999821.1"/>
    </source>
</evidence>
<comment type="caution">
    <text evidence="2">The sequence shown here is derived from an EMBL/GenBank/DDBJ whole genome shotgun (WGS) entry which is preliminary data.</text>
</comment>
<dbReference type="AlphaFoldDB" id="A0A811UM39"/>
<feature type="compositionally biased region" description="Acidic residues" evidence="1">
    <location>
        <begin position="121"/>
        <end position="133"/>
    </location>
</feature>
<feature type="compositionally biased region" description="Acidic residues" evidence="1">
    <location>
        <begin position="145"/>
        <end position="156"/>
    </location>
</feature>
<feature type="compositionally biased region" description="Basic and acidic residues" evidence="1">
    <location>
        <begin position="346"/>
        <end position="373"/>
    </location>
</feature>
<gene>
    <name evidence="2" type="ORF">CCAP1982_LOCUS8333</name>
</gene>
<reference evidence="2" key="1">
    <citation type="submission" date="2020-11" db="EMBL/GenBank/DDBJ databases">
        <authorList>
            <person name="Whitehead M."/>
        </authorList>
    </citation>
    <scope>NUCLEOTIDE SEQUENCE</scope>
    <source>
        <strain evidence="2">EGII</strain>
    </source>
</reference>
<dbReference type="OrthoDB" id="196264at2759"/>
<dbReference type="Proteomes" id="UP000606786">
    <property type="component" value="Unassembled WGS sequence"/>
</dbReference>
<feature type="region of interest" description="Disordered" evidence="1">
    <location>
        <begin position="111"/>
        <end position="167"/>
    </location>
</feature>
<dbReference type="EMBL" id="CAJHJT010000012">
    <property type="protein sequence ID" value="CAD6999821.1"/>
    <property type="molecule type" value="Genomic_DNA"/>
</dbReference>
<keyword evidence="3" id="KW-1185">Reference proteome</keyword>
<name>A0A811UM39_CERCA</name>
<feature type="region of interest" description="Disordered" evidence="1">
    <location>
        <begin position="346"/>
        <end position="379"/>
    </location>
</feature>
<protein>
    <submittedName>
        <fullName evidence="2">(Mediterranean fruit fly) hypothetical protein</fullName>
    </submittedName>
</protein>
<evidence type="ECO:0000256" key="1">
    <source>
        <dbReference type="SAM" id="MobiDB-lite"/>
    </source>
</evidence>